<evidence type="ECO:0000313" key="3">
    <source>
        <dbReference type="EMBL" id="CAB4838017.1"/>
    </source>
</evidence>
<dbReference type="PANTHER" id="PTHR48100">
    <property type="entry name" value="BROAD-SPECIFICITY PHOSPHATASE YOR283W-RELATED"/>
    <property type="match status" value="1"/>
</dbReference>
<accession>A0A6J7AYN8</accession>
<dbReference type="PANTHER" id="PTHR48100:SF2">
    <property type="entry name" value="CONSERVED PROTEIN"/>
    <property type="match status" value="1"/>
</dbReference>
<evidence type="ECO:0000313" key="2">
    <source>
        <dbReference type="EMBL" id="CAB4779078.1"/>
    </source>
</evidence>
<gene>
    <name evidence="1" type="ORF">UFOPK2662_00097</name>
    <name evidence="2" type="ORF">UFOPK2942_00606</name>
    <name evidence="3" type="ORF">UFOPK3232_00134</name>
    <name evidence="4" type="ORF">UFOPK4242_00134</name>
    <name evidence="5" type="ORF">UFOPK4382_00255</name>
</gene>
<dbReference type="SMART" id="SM00855">
    <property type="entry name" value="PGAM"/>
    <property type="match status" value="1"/>
</dbReference>
<reference evidence="3" key="1">
    <citation type="submission" date="2020-05" db="EMBL/GenBank/DDBJ databases">
        <authorList>
            <person name="Chiriac C."/>
            <person name="Salcher M."/>
            <person name="Ghai R."/>
            <person name="Kavagutti S V."/>
        </authorList>
    </citation>
    <scope>NUCLEOTIDE SEQUENCE</scope>
</reference>
<dbReference type="EMBL" id="CAFAAA010000014">
    <property type="protein sequence ID" value="CAB4779078.1"/>
    <property type="molecule type" value="Genomic_DNA"/>
</dbReference>
<name>A0A6J7AYN8_9ZZZZ</name>
<dbReference type="EMBL" id="CAFBRA010000009">
    <property type="protein sequence ID" value="CAB5072046.1"/>
    <property type="molecule type" value="Genomic_DNA"/>
</dbReference>
<dbReference type="InterPro" id="IPR029033">
    <property type="entry name" value="His_PPase_superfam"/>
</dbReference>
<dbReference type="NCBIfam" id="TIGR03848">
    <property type="entry name" value="MSMEG_4193"/>
    <property type="match status" value="1"/>
</dbReference>
<dbReference type="InterPro" id="IPR050275">
    <property type="entry name" value="PGM_Phosphatase"/>
</dbReference>
<dbReference type="Pfam" id="PF00300">
    <property type="entry name" value="His_Phos_1"/>
    <property type="match status" value="1"/>
</dbReference>
<dbReference type="InterPro" id="IPR013078">
    <property type="entry name" value="His_Pase_superF_clade-1"/>
</dbReference>
<dbReference type="InterPro" id="IPR022492">
    <property type="entry name" value="Phosphomutase_MSMEG4193_put"/>
</dbReference>
<dbReference type="EMBL" id="CAFBQC010000002">
    <property type="protein sequence ID" value="CAB5039322.1"/>
    <property type="molecule type" value="Genomic_DNA"/>
</dbReference>
<organism evidence="3">
    <name type="scientific">freshwater metagenome</name>
    <dbReference type="NCBI Taxonomy" id="449393"/>
    <lineage>
        <taxon>unclassified sequences</taxon>
        <taxon>metagenomes</taxon>
        <taxon>ecological metagenomes</taxon>
    </lineage>
</organism>
<proteinExistence type="predicted"/>
<dbReference type="GO" id="GO:0005737">
    <property type="term" value="C:cytoplasm"/>
    <property type="evidence" value="ECO:0007669"/>
    <property type="project" value="TreeGrafter"/>
</dbReference>
<evidence type="ECO:0000313" key="5">
    <source>
        <dbReference type="EMBL" id="CAB5072046.1"/>
    </source>
</evidence>
<dbReference type="SUPFAM" id="SSF53254">
    <property type="entry name" value="Phosphoglycerate mutase-like"/>
    <property type="match status" value="1"/>
</dbReference>
<dbReference type="GO" id="GO:0016791">
    <property type="term" value="F:phosphatase activity"/>
    <property type="evidence" value="ECO:0007669"/>
    <property type="project" value="TreeGrafter"/>
</dbReference>
<dbReference type="EMBL" id="CAEZYI010000002">
    <property type="protein sequence ID" value="CAB4710970.1"/>
    <property type="molecule type" value="Genomic_DNA"/>
</dbReference>
<evidence type="ECO:0000313" key="4">
    <source>
        <dbReference type="EMBL" id="CAB5039322.1"/>
    </source>
</evidence>
<dbReference type="EMBL" id="CAFARE010000002">
    <property type="protein sequence ID" value="CAB4838017.1"/>
    <property type="molecule type" value="Genomic_DNA"/>
</dbReference>
<dbReference type="CDD" id="cd07067">
    <property type="entry name" value="HP_PGM_like"/>
    <property type="match status" value="1"/>
</dbReference>
<evidence type="ECO:0000313" key="1">
    <source>
        <dbReference type="EMBL" id="CAB4710970.1"/>
    </source>
</evidence>
<dbReference type="Gene3D" id="3.40.50.1240">
    <property type="entry name" value="Phosphoglycerate mutase-like"/>
    <property type="match status" value="1"/>
</dbReference>
<protein>
    <submittedName>
        <fullName evidence="3">Unannotated protein</fullName>
    </submittedName>
</protein>
<dbReference type="AlphaFoldDB" id="A0A6J7AYN8"/>
<sequence length="223" mass="24399">MQIVLVRHAHSQANDRGVLSGRLPGVSLSARGIEQSEKLVERLGAIKIRSLQVSPLQRCSETISPWWEKVGSSVNPRVQMLADENLVEVDYGTWSGKKLSTLSRKREWETVQNSPSAMYFPGGEGLAAVQARAMKSIHNALSNKGKGSDIFVSHGDVIKSIVASVLAMHLDDFQRIVIDPASITVLDFSSSKPRVLLMNDSRSHLQDFINAPFRARNLIGGGA</sequence>